<dbReference type="OrthoDB" id="1427364at2"/>
<organism evidence="2 3">
    <name type="scientific">Aquimarina spongiae</name>
    <dbReference type="NCBI Taxonomy" id="570521"/>
    <lineage>
        <taxon>Bacteria</taxon>
        <taxon>Pseudomonadati</taxon>
        <taxon>Bacteroidota</taxon>
        <taxon>Flavobacteriia</taxon>
        <taxon>Flavobacteriales</taxon>
        <taxon>Flavobacteriaceae</taxon>
        <taxon>Aquimarina</taxon>
    </lineage>
</organism>
<evidence type="ECO:0000313" key="3">
    <source>
        <dbReference type="Proteomes" id="UP000184432"/>
    </source>
</evidence>
<evidence type="ECO:0000256" key="1">
    <source>
        <dbReference type="SAM" id="Phobius"/>
    </source>
</evidence>
<sequence length="218" mass="25513">MKKINWRYALGETLIVIIGITIAFSLNKYSERLKDRDLRAAYLTNLKNDIQTDKKTLENNLQTLTDFQKSTNEIIPHLNTDSPQKMSIIRKVFQISNLVEFVPQDVTYNTLINSGDLTLFEDLKLKSAIQKYYSADLHTILKAYERQEIIHKEYLGKYYIYHADFDKMRSNEFPFEDEKLLKRIVQSLAGSYKIQMDATEKGITQCDSIIAIFDRELH</sequence>
<keyword evidence="1" id="KW-1133">Transmembrane helix</keyword>
<accession>A0A1M6JDG6</accession>
<dbReference type="RefSeq" id="WP_073319619.1">
    <property type="nucleotide sequence ID" value="NZ_FQYP01000009.1"/>
</dbReference>
<dbReference type="EMBL" id="FQYP01000009">
    <property type="protein sequence ID" value="SHJ44757.1"/>
    <property type="molecule type" value="Genomic_DNA"/>
</dbReference>
<proteinExistence type="predicted"/>
<keyword evidence="3" id="KW-1185">Reference proteome</keyword>
<keyword evidence="1" id="KW-0812">Transmembrane</keyword>
<reference evidence="3" key="1">
    <citation type="submission" date="2016-11" db="EMBL/GenBank/DDBJ databases">
        <authorList>
            <person name="Varghese N."/>
            <person name="Submissions S."/>
        </authorList>
    </citation>
    <scope>NUCLEOTIDE SEQUENCE [LARGE SCALE GENOMIC DNA]</scope>
    <source>
        <strain evidence="3">DSM 22623</strain>
    </source>
</reference>
<name>A0A1M6JDG6_9FLAO</name>
<dbReference type="InterPro" id="IPR045749">
    <property type="entry name" value="DUF6090"/>
</dbReference>
<feature type="transmembrane region" description="Helical" evidence="1">
    <location>
        <begin position="6"/>
        <end position="26"/>
    </location>
</feature>
<gene>
    <name evidence="2" type="ORF">SAMN04488508_1096</name>
</gene>
<evidence type="ECO:0000313" key="2">
    <source>
        <dbReference type="EMBL" id="SHJ44757.1"/>
    </source>
</evidence>
<keyword evidence="1" id="KW-0472">Membrane</keyword>
<dbReference type="Proteomes" id="UP000184432">
    <property type="component" value="Unassembled WGS sequence"/>
</dbReference>
<dbReference type="AlphaFoldDB" id="A0A1M6JDG6"/>
<protein>
    <submittedName>
        <fullName evidence="2">Uncharacterized protein</fullName>
    </submittedName>
</protein>
<dbReference type="Pfam" id="PF19578">
    <property type="entry name" value="DUF6090"/>
    <property type="match status" value="1"/>
</dbReference>